<feature type="chain" id="PRO_5002932365" description="endo-polygalacturonase" evidence="14">
    <location>
        <begin position="20"/>
        <end position="370"/>
    </location>
</feature>
<keyword evidence="7 13" id="KW-0378">Hydrolase</keyword>
<dbReference type="InterPro" id="IPR006626">
    <property type="entry name" value="PbH1"/>
</dbReference>
<evidence type="ECO:0000256" key="13">
    <source>
        <dbReference type="RuleBase" id="RU361169"/>
    </source>
</evidence>
<evidence type="ECO:0000256" key="2">
    <source>
        <dbReference type="ARBA" id="ARBA00008834"/>
    </source>
</evidence>
<dbReference type="CAZy" id="GH28">
    <property type="family name" value="Glycoside Hydrolase Family 28"/>
</dbReference>
<dbReference type="GO" id="GO:0045490">
    <property type="term" value="P:pectin catabolic process"/>
    <property type="evidence" value="ECO:0007669"/>
    <property type="project" value="TreeGrafter"/>
</dbReference>
<dbReference type="GO" id="GO:0071555">
    <property type="term" value="P:cell wall organization"/>
    <property type="evidence" value="ECO:0007669"/>
    <property type="project" value="UniProtKB-KW"/>
</dbReference>
<dbReference type="InterPro" id="IPR012334">
    <property type="entry name" value="Pectin_lyas_fold"/>
</dbReference>
<dbReference type="Pfam" id="PF00295">
    <property type="entry name" value="Glyco_hydro_28"/>
    <property type="match status" value="1"/>
</dbReference>
<evidence type="ECO:0000256" key="1">
    <source>
        <dbReference type="ARBA" id="ARBA00004613"/>
    </source>
</evidence>
<dbReference type="EC" id="3.2.1.15" evidence="3"/>
<sequence length="370" mass="38469">MFSLRLFSVIATAFAAVSALPTQNETLSLGGSCTIKEFSQVSSVISSCTNIVISGLSVPGGKTLDLKLKKGTTLTFEGKTVFGVAHWDGPLLQISGEKITVKGASGSVLDGQGAKYWDGKGDGGVKKPKFVRVKASGGSVLTGLHVLNCPRQCVSVNSCDHVTLSNWNVDVSAGDKNKLGHNTDGFDISSTSNLLIENSVVKNQDDCVAVNKAQHVTISKLQCSGGHGLSLSVGMSKTSAEANVVKDVHFVDCTVTNSDNGIHIKTHSDGAHGTIDNVSYKNIHLSGIAKFGVNIQQDYENGHSTGKPKNNIPITGLSITGVTGSMTGSNSKAVYILCASGGCSGWNWGVSISGAKKANSCTHQPSNVKC</sequence>
<keyword evidence="11" id="KW-0961">Cell wall biogenesis/degradation</keyword>
<accession>C3UTC2</accession>
<comment type="catalytic activity">
    <reaction evidence="12">
        <text>(1,4-alpha-D-galacturonosyl)n+m + H2O = (1,4-alpha-D-galacturonosyl)n + (1,4-alpha-D-galacturonosyl)m.</text>
        <dbReference type="EC" id="3.2.1.15"/>
    </reaction>
</comment>
<keyword evidence="6" id="KW-0677">Repeat</keyword>
<evidence type="ECO:0000256" key="14">
    <source>
        <dbReference type="SAM" id="SignalP"/>
    </source>
</evidence>
<dbReference type="PANTHER" id="PTHR31884:SF9">
    <property type="entry name" value="ENDOPOLYGALACTURONASE D-RELATED"/>
    <property type="match status" value="1"/>
</dbReference>
<dbReference type="InterPro" id="IPR050434">
    <property type="entry name" value="Glycosyl_hydrlase_28"/>
</dbReference>
<dbReference type="PANTHER" id="PTHR31884">
    <property type="entry name" value="POLYGALACTURONASE"/>
    <property type="match status" value="1"/>
</dbReference>
<dbReference type="InterPro" id="IPR000743">
    <property type="entry name" value="Glyco_hydro_28"/>
</dbReference>
<evidence type="ECO:0000256" key="9">
    <source>
        <dbReference type="ARBA" id="ARBA00023180"/>
    </source>
</evidence>
<evidence type="ECO:0000256" key="5">
    <source>
        <dbReference type="ARBA" id="ARBA00022729"/>
    </source>
</evidence>
<proteinExistence type="evidence at transcript level"/>
<dbReference type="SUPFAM" id="SSF51126">
    <property type="entry name" value="Pectin lyase-like"/>
    <property type="match status" value="1"/>
</dbReference>
<evidence type="ECO:0000256" key="6">
    <source>
        <dbReference type="ARBA" id="ARBA00022737"/>
    </source>
</evidence>
<keyword evidence="10 13" id="KW-0326">Glycosidase</keyword>
<dbReference type="EMBL" id="FJ654710">
    <property type="protein sequence ID" value="ACP18831.2"/>
    <property type="molecule type" value="mRNA"/>
</dbReference>
<evidence type="ECO:0000256" key="4">
    <source>
        <dbReference type="ARBA" id="ARBA00022525"/>
    </source>
</evidence>
<keyword evidence="9" id="KW-0325">Glycoprotein</keyword>
<evidence type="ECO:0000313" key="15">
    <source>
        <dbReference type="EMBL" id="ACP18831.2"/>
    </source>
</evidence>
<evidence type="ECO:0000256" key="3">
    <source>
        <dbReference type="ARBA" id="ARBA00012736"/>
    </source>
</evidence>
<organism evidence="15">
    <name type="scientific">Chrysomela tremula</name>
    <name type="common">Leaf beetle</name>
    <dbReference type="NCBI Taxonomy" id="63687"/>
    <lineage>
        <taxon>Eukaryota</taxon>
        <taxon>Metazoa</taxon>
        <taxon>Ecdysozoa</taxon>
        <taxon>Arthropoda</taxon>
        <taxon>Hexapoda</taxon>
        <taxon>Insecta</taxon>
        <taxon>Pterygota</taxon>
        <taxon>Neoptera</taxon>
        <taxon>Endopterygota</taxon>
        <taxon>Coleoptera</taxon>
        <taxon>Polyphaga</taxon>
        <taxon>Cucujiformia</taxon>
        <taxon>Chrysomeloidea</taxon>
        <taxon>Chrysomelidae</taxon>
        <taxon>Chrysomelinae</taxon>
        <taxon>Chrysomelini</taxon>
        <taxon>Chrysomela</taxon>
    </lineage>
</organism>
<evidence type="ECO:0000256" key="10">
    <source>
        <dbReference type="ARBA" id="ARBA00023295"/>
    </source>
</evidence>
<evidence type="ECO:0000256" key="8">
    <source>
        <dbReference type="ARBA" id="ARBA00023157"/>
    </source>
</evidence>
<keyword evidence="4" id="KW-0964">Secreted</keyword>
<evidence type="ECO:0000256" key="7">
    <source>
        <dbReference type="ARBA" id="ARBA00022801"/>
    </source>
</evidence>
<evidence type="ECO:0000256" key="12">
    <source>
        <dbReference type="ARBA" id="ARBA00034074"/>
    </source>
</evidence>
<name>C3UTC2_CHRTR</name>
<comment type="subcellular location">
    <subcellularLocation>
        <location evidence="1">Secreted</location>
    </subcellularLocation>
</comment>
<comment type="similarity">
    <text evidence="2 13">Belongs to the glycosyl hydrolase 28 family.</text>
</comment>
<dbReference type="Gene3D" id="2.160.20.10">
    <property type="entry name" value="Single-stranded right-handed beta-helix, Pectin lyase-like"/>
    <property type="match status" value="1"/>
</dbReference>
<dbReference type="GO" id="GO:0005576">
    <property type="term" value="C:extracellular region"/>
    <property type="evidence" value="ECO:0007669"/>
    <property type="project" value="UniProtKB-SubCell"/>
</dbReference>
<evidence type="ECO:0000256" key="11">
    <source>
        <dbReference type="ARBA" id="ARBA00023316"/>
    </source>
</evidence>
<feature type="signal peptide" evidence="14">
    <location>
        <begin position="1"/>
        <end position="19"/>
    </location>
</feature>
<protein>
    <recommendedName>
        <fullName evidence="3">endo-polygalacturonase</fullName>
        <ecNumber evidence="3">3.2.1.15</ecNumber>
    </recommendedName>
</protein>
<reference evidence="15" key="2">
    <citation type="submission" date="2013-09" db="EMBL/GenBank/DDBJ databases">
        <authorList>
            <person name="Pauchet Y."/>
            <person name="Wilkinson P."/>
            <person name="van Munster M."/>
            <person name="Amichot M."/>
            <person name="Pauron D."/>
            <person name="ffrench-Constant R.H."/>
        </authorList>
    </citation>
    <scope>NUCLEOTIDE SEQUENCE</scope>
    <source>
        <tissue evidence="15">Midgut</tissue>
    </source>
</reference>
<dbReference type="AlphaFoldDB" id="C3UTC2"/>
<keyword evidence="8" id="KW-1015">Disulfide bond</keyword>
<dbReference type="SMART" id="SM00710">
    <property type="entry name" value="PbH1"/>
    <property type="match status" value="5"/>
</dbReference>
<dbReference type="InterPro" id="IPR011050">
    <property type="entry name" value="Pectin_lyase_fold/virulence"/>
</dbReference>
<dbReference type="GO" id="GO:0004650">
    <property type="term" value="F:polygalacturonase activity"/>
    <property type="evidence" value="ECO:0007669"/>
    <property type="project" value="UniProtKB-EC"/>
</dbReference>
<keyword evidence="5 14" id="KW-0732">Signal</keyword>
<reference evidence="15" key="1">
    <citation type="journal article" date="2009" name="Insect Biochem. Mol. Biol.">
        <title>Pyrosequencing of the midgut transcriptome of the poplar leaf beetle Chrysomela tremulae reveals new gene families in Coleoptera.</title>
        <authorList>
            <person name="Pauchet Y."/>
            <person name="Wilkinson P."/>
            <person name="van Munster M."/>
            <person name="Augustin S."/>
            <person name="Pauron D."/>
            <person name="ffrench-Constant R.H."/>
        </authorList>
    </citation>
    <scope>NUCLEOTIDE SEQUENCE</scope>
    <source>
        <tissue evidence="15">Midgut</tissue>
    </source>
</reference>
<gene>
    <name evidence="15" type="primary">Pect-1</name>
</gene>